<keyword evidence="2" id="KW-0808">Transferase</keyword>
<dbReference type="InterPro" id="IPR016181">
    <property type="entry name" value="Acyl_CoA_acyltransferase"/>
</dbReference>
<protein>
    <submittedName>
        <fullName evidence="2">N-acetyltransferase</fullName>
    </submittedName>
</protein>
<dbReference type="EMBL" id="RDQL01000001">
    <property type="protein sequence ID" value="RMX02700.1"/>
    <property type="molecule type" value="Genomic_DNA"/>
</dbReference>
<dbReference type="PANTHER" id="PTHR43610">
    <property type="entry name" value="BLL6696 PROTEIN"/>
    <property type="match status" value="1"/>
</dbReference>
<gene>
    <name evidence="2" type="ORF">EBQ25_00225</name>
</gene>
<comment type="caution">
    <text evidence="2">The sequence shown here is derived from an EMBL/GenBank/DDBJ whole genome shotgun (WGS) entry which is preliminary data.</text>
</comment>
<name>A0A3M6QHX9_9BURK</name>
<dbReference type="GO" id="GO:0016747">
    <property type="term" value="F:acyltransferase activity, transferring groups other than amino-acyl groups"/>
    <property type="evidence" value="ECO:0007669"/>
    <property type="project" value="InterPro"/>
</dbReference>
<dbReference type="Pfam" id="PF13302">
    <property type="entry name" value="Acetyltransf_3"/>
    <property type="match status" value="1"/>
</dbReference>
<organism evidence="2 3">
    <name type="scientific">Allofranklinella schreckenbergeri</name>
    <dbReference type="NCBI Taxonomy" id="1076744"/>
    <lineage>
        <taxon>Bacteria</taxon>
        <taxon>Pseudomonadati</taxon>
        <taxon>Pseudomonadota</taxon>
        <taxon>Betaproteobacteria</taxon>
        <taxon>Burkholderiales</taxon>
        <taxon>Comamonadaceae</taxon>
        <taxon>Allofranklinella</taxon>
    </lineage>
</organism>
<evidence type="ECO:0000313" key="2">
    <source>
        <dbReference type="EMBL" id="RMX02700.1"/>
    </source>
</evidence>
<dbReference type="SUPFAM" id="SSF55729">
    <property type="entry name" value="Acyl-CoA N-acyltransferases (Nat)"/>
    <property type="match status" value="1"/>
</dbReference>
<dbReference type="Proteomes" id="UP000267035">
    <property type="component" value="Unassembled WGS sequence"/>
</dbReference>
<keyword evidence="3" id="KW-1185">Reference proteome</keyword>
<dbReference type="PANTHER" id="PTHR43610:SF1">
    <property type="entry name" value="N-ACETYLTRANSFERASE DOMAIN-CONTAINING PROTEIN"/>
    <property type="match status" value="1"/>
</dbReference>
<feature type="domain" description="N-acetyltransferase" evidence="1">
    <location>
        <begin position="15"/>
        <end position="154"/>
    </location>
</feature>
<dbReference type="InterPro" id="IPR000182">
    <property type="entry name" value="GNAT_dom"/>
</dbReference>
<accession>A0A3M6QHX9</accession>
<proteinExistence type="predicted"/>
<reference evidence="2 3" key="1">
    <citation type="submission" date="2018-10" db="EMBL/GenBank/DDBJ databases">
        <title>Comamonadaceae CDC group NO-1 genome sequencing and assembly.</title>
        <authorList>
            <person name="Bernier A.-M."/>
            <person name="Bernard K."/>
        </authorList>
    </citation>
    <scope>NUCLEOTIDE SEQUENCE [LARGE SCALE GENOMIC DNA]</scope>
    <source>
        <strain evidence="2 3">NML161473</strain>
    </source>
</reference>
<dbReference type="AlphaFoldDB" id="A0A3M6QHX9"/>
<evidence type="ECO:0000313" key="3">
    <source>
        <dbReference type="Proteomes" id="UP000267035"/>
    </source>
</evidence>
<sequence>MNWSVTPTTLNADGLRLEPLQLHHEDGLRAAACDGRLWELRVTGVPEPENVRAYIETALQMQQQGQRLPFAVIEAASGEVLGSTSYHDILPAVRRLEIGYTWYAQRVQRTHVNTTCKLLLLTHAFETLGARVVGWRTDNFNYASQRAIERLGAKKDGVIRGHALRRDGTIRDTVMYSLTQGEWPETRAHLHYLLARHRTRDHARPPAQPR</sequence>
<dbReference type="Gene3D" id="3.40.630.30">
    <property type="match status" value="1"/>
</dbReference>
<evidence type="ECO:0000259" key="1">
    <source>
        <dbReference type="Pfam" id="PF13302"/>
    </source>
</evidence>
<dbReference type="RefSeq" id="WP_122252937.1">
    <property type="nucleotide sequence ID" value="NZ_RDQL01000001.1"/>
</dbReference>